<evidence type="ECO:0000256" key="3">
    <source>
        <dbReference type="PROSITE-ProRule" id="PRU00339"/>
    </source>
</evidence>
<dbReference type="Proteomes" id="UP000235114">
    <property type="component" value="Unassembled WGS sequence"/>
</dbReference>
<dbReference type="Proteomes" id="UP000234951">
    <property type="component" value="Unassembled WGS sequence"/>
</dbReference>
<accession>A0A2N5GQL2</accession>
<dbReference type="InterPro" id="IPR011990">
    <property type="entry name" value="TPR-like_helical_dom_sf"/>
</dbReference>
<dbReference type="SMART" id="SM00028">
    <property type="entry name" value="TPR"/>
    <property type="match status" value="4"/>
</dbReference>
<organism evidence="4 6">
    <name type="scientific">Bacillus canaveralius</name>
    <dbReference type="NCBI Taxonomy" id="1403243"/>
    <lineage>
        <taxon>Bacteria</taxon>
        <taxon>Bacillati</taxon>
        <taxon>Bacillota</taxon>
        <taxon>Bacilli</taxon>
        <taxon>Bacillales</taxon>
        <taxon>Bacillaceae</taxon>
        <taxon>Bacillus</taxon>
    </lineage>
</organism>
<dbReference type="EMBL" id="PGVD01000016">
    <property type="protein sequence ID" value="PLR99318.1"/>
    <property type="molecule type" value="Genomic_DNA"/>
</dbReference>
<dbReference type="RefSeq" id="WP_101575959.1">
    <property type="nucleotide sequence ID" value="NZ_PGVA01000007.1"/>
</dbReference>
<gene>
    <name evidence="4" type="ORF">CU635_04340</name>
    <name evidence="5" type="ORF">CVD25_06205</name>
</gene>
<keyword evidence="1" id="KW-0677">Repeat</keyword>
<dbReference type="Gene3D" id="1.25.40.10">
    <property type="entry name" value="Tetratricopeptide repeat domain"/>
    <property type="match status" value="2"/>
</dbReference>
<feature type="repeat" description="TPR" evidence="3">
    <location>
        <begin position="187"/>
        <end position="220"/>
    </location>
</feature>
<evidence type="ECO:0000256" key="1">
    <source>
        <dbReference type="ARBA" id="ARBA00022737"/>
    </source>
</evidence>
<dbReference type="Pfam" id="PF13432">
    <property type="entry name" value="TPR_16"/>
    <property type="match status" value="1"/>
</dbReference>
<dbReference type="Pfam" id="PF13181">
    <property type="entry name" value="TPR_8"/>
    <property type="match status" value="1"/>
</dbReference>
<evidence type="ECO:0000313" key="7">
    <source>
        <dbReference type="Proteomes" id="UP000235114"/>
    </source>
</evidence>
<keyword evidence="7" id="KW-1185">Reference proteome</keyword>
<dbReference type="PROSITE" id="PS50005">
    <property type="entry name" value="TPR"/>
    <property type="match status" value="2"/>
</dbReference>
<feature type="repeat" description="TPR" evidence="3">
    <location>
        <begin position="21"/>
        <end position="54"/>
    </location>
</feature>
<dbReference type="OrthoDB" id="600613at2"/>
<dbReference type="PANTHER" id="PTHR45586">
    <property type="entry name" value="TPR REPEAT-CONTAINING PROTEIN PA4667"/>
    <property type="match status" value="1"/>
</dbReference>
<evidence type="ECO:0000313" key="4">
    <source>
        <dbReference type="EMBL" id="PLR85362.1"/>
    </source>
</evidence>
<dbReference type="EMBL" id="PGVA01000007">
    <property type="protein sequence ID" value="PLR85362.1"/>
    <property type="molecule type" value="Genomic_DNA"/>
</dbReference>
<name>A0A2N5GQL2_9BACI</name>
<evidence type="ECO:0000256" key="2">
    <source>
        <dbReference type="ARBA" id="ARBA00022803"/>
    </source>
</evidence>
<protein>
    <submittedName>
        <fullName evidence="4">Tetratricopeptide repeat protein</fullName>
    </submittedName>
</protein>
<keyword evidence="2 3" id="KW-0802">TPR repeat</keyword>
<dbReference type="PANTHER" id="PTHR45586:SF1">
    <property type="entry name" value="LIPOPOLYSACCHARIDE ASSEMBLY PROTEIN B"/>
    <property type="match status" value="1"/>
</dbReference>
<evidence type="ECO:0000313" key="6">
    <source>
        <dbReference type="Proteomes" id="UP000234951"/>
    </source>
</evidence>
<dbReference type="InterPro" id="IPR051012">
    <property type="entry name" value="CellSynth/LPSAsmb/PSIAsmb"/>
</dbReference>
<dbReference type="InterPro" id="IPR019734">
    <property type="entry name" value="TPR_rpt"/>
</dbReference>
<comment type="caution">
    <text evidence="4">The sequence shown here is derived from an EMBL/GenBank/DDBJ whole genome shotgun (WGS) entry which is preliminary data.</text>
</comment>
<evidence type="ECO:0000313" key="5">
    <source>
        <dbReference type="EMBL" id="PLR99318.1"/>
    </source>
</evidence>
<proteinExistence type="predicted"/>
<dbReference type="SUPFAM" id="SSF48452">
    <property type="entry name" value="TPR-like"/>
    <property type="match status" value="2"/>
</dbReference>
<dbReference type="AlphaFoldDB" id="A0A2N5GQL2"/>
<sequence length="501" mass="57700">MGKDSEARQQRGKLLPFAPTGEYYFAKGIKAYQRRDLNKAKKYMHRAMQLEPGEPMIVCQLAVVCTELGDYQYSNSLLHTILEDLDEEMAECHYFLANNYAHLGFFKDAYHHANLYLDLDQDGEFTEDTEDLLELLTLEAEEFEEDLYDQDDLIIRQEHARELLESGHFPKAVAILNGVIKEYPEYWSAYNNLALAYFYLGETEKASGILDEVLKLNPGNLHAICNRLVFSYYENNAEEVNEIKEVLRKIKPISVEHQYKLGTTFALIGEYESAYVWLRKLQRQGYEGDGGFYYWLAYSAYFTGHEQAAKANWKKVLEINPEKEGLEPWNEDRHQANGLEEHIPSIMKKLASDYPEERLFALFLTSHSNKKNDILTSDETIANQKFTAIEKQYVVLLTTEAAGLEAHLAKMAHDTAELLYRSHRPIGTKEAGLYLMWFSVFVEAVKAGLDLKNTKAWAAAIEYIWHKLRNEKVPQQTIAKQYGLSGSTLQKYVKIVNSCLQ</sequence>
<reference evidence="4 6" key="1">
    <citation type="submission" date="2017-11" db="EMBL/GenBank/DDBJ databases">
        <title>Comparitive Functional Genomics of Dry Heat Resistant strains isolated from the Viking Spacecraft.</title>
        <authorList>
            <person name="Seuylemezian A."/>
            <person name="Cooper K."/>
            <person name="Vaishampayan P."/>
        </authorList>
    </citation>
    <scope>NUCLEOTIDE SEQUENCE [LARGE SCALE GENOMIC DNA]</scope>
    <source>
        <strain evidence="4 6">M4.6</strain>
    </source>
</reference>
<reference evidence="5 7" key="2">
    <citation type="submission" date="2017-12" db="EMBL/GenBank/DDBJ databases">
        <title>Comparative Functional Genomics of Dry Heat Resistant strains isolated from the Viking Spacecraft.</title>
        <authorList>
            <person name="Seuylemezian A."/>
            <person name="Cooper K."/>
            <person name="Vaishampayan P."/>
        </authorList>
    </citation>
    <scope>NUCLEOTIDE SEQUENCE [LARGE SCALE GENOMIC DNA]</scope>
    <source>
        <strain evidence="5 7">ATCC 29669</strain>
    </source>
</reference>